<feature type="compositionally biased region" description="Basic and acidic residues" evidence="10">
    <location>
        <begin position="363"/>
        <end position="372"/>
    </location>
</feature>
<dbReference type="InterPro" id="IPR001807">
    <property type="entry name" value="ClC"/>
</dbReference>
<evidence type="ECO:0000256" key="2">
    <source>
        <dbReference type="ARBA" id="ARBA00022448"/>
    </source>
</evidence>
<evidence type="ECO:0000256" key="4">
    <source>
        <dbReference type="ARBA" id="ARBA00022989"/>
    </source>
</evidence>
<comment type="subcellular location">
    <subcellularLocation>
        <location evidence="1 9">Membrane</location>
        <topology evidence="1 9">Multi-pass membrane protein</topology>
    </subcellularLocation>
</comment>
<sequence>MAIGASFGRMVGIFVQFLHESFPDSAFFAACQPDVPCITPGTYAFLGAGAALSGIMHITVSTVVIMFEITGALTYILPTMVVVGVTKAVSERFGHGGIADRMIYLNGYPFLDNKEEHTFGVPVSQVMASHVVSLPATGLELRALERIVNENQYQGYPIVEDTQSKTLIGYIGQTELRYAIDRAKKDQMAPGHARCTFATPNNNGNRTPTSAVPSASFDTMSATSGQLQVDLSKFIDPTPLSVHPRLPLETVMELFKKMGPRVILIEYRGRLTGLVTVKDCLKYQFKFEAHENPQVARSLDEREEKVWGALKTVAGWVDGMFGKLRARVGGRQGVRLMSPVIVRHREAVRDGQRESEDDGVVELEDRGRGSVR</sequence>
<evidence type="ECO:0000313" key="12">
    <source>
        <dbReference type="EMBL" id="KAL1597864.1"/>
    </source>
</evidence>
<keyword evidence="7 9" id="KW-0868">Chloride</keyword>
<reference evidence="12 13" key="1">
    <citation type="submission" date="2024-02" db="EMBL/GenBank/DDBJ databases">
        <title>De novo assembly and annotation of 12 fungi associated with fruit tree decline syndrome in Ontario, Canada.</title>
        <authorList>
            <person name="Sulman M."/>
            <person name="Ellouze W."/>
            <person name="Ilyukhin E."/>
        </authorList>
    </citation>
    <scope>NUCLEOTIDE SEQUENCE [LARGE SCALE GENOMIC DNA]</scope>
    <source>
        <strain evidence="12 13">M42-189</strain>
    </source>
</reference>
<evidence type="ECO:0000256" key="6">
    <source>
        <dbReference type="ARBA" id="ARBA00023136"/>
    </source>
</evidence>
<dbReference type="InterPro" id="IPR000644">
    <property type="entry name" value="CBS_dom"/>
</dbReference>
<evidence type="ECO:0000313" key="13">
    <source>
        <dbReference type="Proteomes" id="UP001521785"/>
    </source>
</evidence>
<dbReference type="Gene3D" id="1.10.3080.10">
    <property type="entry name" value="Clc chloride channel"/>
    <property type="match status" value="1"/>
</dbReference>
<dbReference type="PANTHER" id="PTHR45711">
    <property type="entry name" value="CHLORIDE CHANNEL PROTEIN"/>
    <property type="match status" value="1"/>
</dbReference>
<dbReference type="PANTHER" id="PTHR45711:SF9">
    <property type="entry name" value="ANION_PROTON EXCHANGE TRANSPORTER GEF1"/>
    <property type="match status" value="1"/>
</dbReference>
<feature type="domain" description="CBS" evidence="11">
    <location>
        <begin position="235"/>
        <end position="292"/>
    </location>
</feature>
<dbReference type="SUPFAM" id="SSF81340">
    <property type="entry name" value="Clc chloride channel"/>
    <property type="match status" value="1"/>
</dbReference>
<dbReference type="Gene3D" id="3.90.1280.20">
    <property type="match status" value="1"/>
</dbReference>
<dbReference type="SUPFAM" id="SSF54631">
    <property type="entry name" value="CBS-domain pair"/>
    <property type="match status" value="1"/>
</dbReference>
<dbReference type="PROSITE" id="PS51371">
    <property type="entry name" value="CBS"/>
    <property type="match status" value="2"/>
</dbReference>
<dbReference type="Pfam" id="PF00654">
    <property type="entry name" value="Voltage_CLC"/>
    <property type="match status" value="1"/>
</dbReference>
<protein>
    <recommendedName>
        <fullName evidence="9">Chloride channel protein</fullName>
    </recommendedName>
</protein>
<evidence type="ECO:0000256" key="8">
    <source>
        <dbReference type="PROSITE-ProRule" id="PRU00703"/>
    </source>
</evidence>
<evidence type="ECO:0000256" key="1">
    <source>
        <dbReference type="ARBA" id="ARBA00004141"/>
    </source>
</evidence>
<accession>A0ABR3R0C8</accession>
<keyword evidence="2 9" id="KW-0813">Transport</keyword>
<keyword evidence="8" id="KW-0129">CBS domain</keyword>
<comment type="similarity">
    <text evidence="9">Belongs to the chloride channel (TC 2.A.49) family.</text>
</comment>
<comment type="caution">
    <text evidence="12">The sequence shown here is derived from an EMBL/GenBank/DDBJ whole genome shotgun (WGS) entry which is preliminary data.</text>
</comment>
<dbReference type="PRINTS" id="PR00762">
    <property type="entry name" value="CLCHANNEL"/>
</dbReference>
<feature type="domain" description="CBS" evidence="11">
    <location>
        <begin position="127"/>
        <end position="187"/>
    </location>
</feature>
<evidence type="ECO:0000256" key="9">
    <source>
        <dbReference type="RuleBase" id="RU361221"/>
    </source>
</evidence>
<dbReference type="InterPro" id="IPR014743">
    <property type="entry name" value="Cl-channel_core"/>
</dbReference>
<name>A0ABR3R0C8_9PLEO</name>
<keyword evidence="13" id="KW-1185">Reference proteome</keyword>
<dbReference type="Gene3D" id="3.10.580.10">
    <property type="entry name" value="CBS-domain"/>
    <property type="match status" value="1"/>
</dbReference>
<evidence type="ECO:0000256" key="10">
    <source>
        <dbReference type="SAM" id="MobiDB-lite"/>
    </source>
</evidence>
<dbReference type="Proteomes" id="UP001521785">
    <property type="component" value="Unassembled WGS sequence"/>
</dbReference>
<keyword evidence="6" id="KW-0472">Membrane</keyword>
<proteinExistence type="inferred from homology"/>
<keyword evidence="5 9" id="KW-0406">Ion transport</keyword>
<evidence type="ECO:0000256" key="7">
    <source>
        <dbReference type="ARBA" id="ARBA00023214"/>
    </source>
</evidence>
<keyword evidence="4" id="KW-1133">Transmembrane helix</keyword>
<organism evidence="12 13">
    <name type="scientific">Paraconiothyrium brasiliense</name>
    <dbReference type="NCBI Taxonomy" id="300254"/>
    <lineage>
        <taxon>Eukaryota</taxon>
        <taxon>Fungi</taxon>
        <taxon>Dikarya</taxon>
        <taxon>Ascomycota</taxon>
        <taxon>Pezizomycotina</taxon>
        <taxon>Dothideomycetes</taxon>
        <taxon>Pleosporomycetidae</taxon>
        <taxon>Pleosporales</taxon>
        <taxon>Massarineae</taxon>
        <taxon>Didymosphaeriaceae</taxon>
        <taxon>Paraconiothyrium</taxon>
    </lineage>
</organism>
<evidence type="ECO:0000256" key="3">
    <source>
        <dbReference type="ARBA" id="ARBA00022692"/>
    </source>
</evidence>
<dbReference type="Pfam" id="PF00571">
    <property type="entry name" value="CBS"/>
    <property type="match status" value="2"/>
</dbReference>
<keyword evidence="3" id="KW-0812">Transmembrane</keyword>
<evidence type="ECO:0000259" key="11">
    <source>
        <dbReference type="PROSITE" id="PS51371"/>
    </source>
</evidence>
<dbReference type="InterPro" id="IPR046342">
    <property type="entry name" value="CBS_dom_sf"/>
</dbReference>
<gene>
    <name evidence="12" type="primary">GEF1_2</name>
    <name evidence="12" type="ORF">SLS60_008351</name>
</gene>
<evidence type="ECO:0000256" key="5">
    <source>
        <dbReference type="ARBA" id="ARBA00023065"/>
    </source>
</evidence>
<dbReference type="EMBL" id="JAKJXO020000012">
    <property type="protein sequence ID" value="KAL1597864.1"/>
    <property type="molecule type" value="Genomic_DNA"/>
</dbReference>
<dbReference type="CDD" id="cd04591">
    <property type="entry name" value="CBS_pair_voltage-gated_CLC_euk_bac"/>
    <property type="match status" value="1"/>
</dbReference>
<feature type="region of interest" description="Disordered" evidence="10">
    <location>
        <begin position="348"/>
        <end position="372"/>
    </location>
</feature>